<evidence type="ECO:0000256" key="1">
    <source>
        <dbReference type="SAM" id="SignalP"/>
    </source>
</evidence>
<protein>
    <submittedName>
        <fullName evidence="2">Extracellular matrix protein PelC</fullName>
    </submittedName>
</protein>
<accession>A0A401K0H7</accession>
<keyword evidence="1" id="KW-0732">Signal</keyword>
<dbReference type="RefSeq" id="WP_124706006.1">
    <property type="nucleotide sequence ID" value="NZ_BGOW01000036.1"/>
</dbReference>
<proteinExistence type="predicted"/>
<sequence>MKRLIIACMGLLVLAGCATTDHTRAPVLEKNVKWALLPMENHTETPQAGLRMEAITETLLRVRGATSLEKYPSTLTQDSLFEPADAKAVEAAINWAQQTGARYAVTGSVNEWRYKTGVDGEPAVGVTLRIIDLQNRQVIWDAAGARTGWGREAVSAVAQKLLEKLTGDIKFK</sequence>
<dbReference type="Proteomes" id="UP000286806">
    <property type="component" value="Unassembled WGS sequence"/>
</dbReference>
<reference evidence="2 3" key="1">
    <citation type="journal article" date="2019" name="Front. Microbiol.">
        <title>Genomes of Neutrophilic Sulfur-Oxidizing Chemolithoautotrophs Representing 9 Proteobacterial Species From 8 Genera.</title>
        <authorList>
            <person name="Watanabe T."/>
            <person name="Kojima H."/>
            <person name="Umezawa K."/>
            <person name="Hori C."/>
            <person name="Takasuka T.E."/>
            <person name="Kato Y."/>
            <person name="Fukui M."/>
        </authorList>
    </citation>
    <scope>NUCLEOTIDE SEQUENCE [LARGE SCALE GENOMIC DNA]</scope>
    <source>
        <strain evidence="2 3">TTN</strain>
    </source>
</reference>
<dbReference type="PROSITE" id="PS51257">
    <property type="entry name" value="PROKAR_LIPOPROTEIN"/>
    <property type="match status" value="1"/>
</dbReference>
<dbReference type="Gene3D" id="3.40.50.10610">
    <property type="entry name" value="ABC-type transport auxiliary lipoprotein component"/>
    <property type="match status" value="1"/>
</dbReference>
<dbReference type="OrthoDB" id="9791579at2"/>
<dbReference type="AlphaFoldDB" id="A0A401K0H7"/>
<name>A0A401K0H7_9PROT</name>
<evidence type="ECO:0000313" key="2">
    <source>
        <dbReference type="EMBL" id="GCB02266.1"/>
    </source>
</evidence>
<keyword evidence="3" id="KW-1185">Reference proteome</keyword>
<gene>
    <name evidence="2" type="ORF">SFMTTN_3089</name>
</gene>
<comment type="caution">
    <text evidence="2">The sequence shown here is derived from an EMBL/GenBank/DDBJ whole genome shotgun (WGS) entry which is preliminary data.</text>
</comment>
<feature type="chain" id="PRO_5019467929" evidence="1">
    <location>
        <begin position="21"/>
        <end position="172"/>
    </location>
</feature>
<organism evidence="2 3">
    <name type="scientific">Sulfuriferula multivorans</name>
    <dbReference type="NCBI Taxonomy" id="1559896"/>
    <lineage>
        <taxon>Bacteria</taxon>
        <taxon>Pseudomonadati</taxon>
        <taxon>Pseudomonadota</taxon>
        <taxon>Betaproteobacteria</taxon>
        <taxon>Nitrosomonadales</taxon>
        <taxon>Sulfuricellaceae</taxon>
        <taxon>Sulfuriferula</taxon>
    </lineage>
</organism>
<evidence type="ECO:0000313" key="3">
    <source>
        <dbReference type="Proteomes" id="UP000286806"/>
    </source>
</evidence>
<feature type="signal peptide" evidence="1">
    <location>
        <begin position="1"/>
        <end position="20"/>
    </location>
</feature>
<dbReference type="EMBL" id="BGOW01000036">
    <property type="protein sequence ID" value="GCB02266.1"/>
    <property type="molecule type" value="Genomic_DNA"/>
</dbReference>